<dbReference type="Gene3D" id="3.30.300.30">
    <property type="match status" value="1"/>
</dbReference>
<feature type="compositionally biased region" description="Low complexity" evidence="9">
    <location>
        <begin position="1011"/>
        <end position="1024"/>
    </location>
</feature>
<evidence type="ECO:0000256" key="3">
    <source>
        <dbReference type="ARBA" id="ARBA00007380"/>
    </source>
</evidence>
<evidence type="ECO:0000256" key="1">
    <source>
        <dbReference type="ARBA" id="ARBA00001957"/>
    </source>
</evidence>
<dbReference type="Gene3D" id="3.40.50.12780">
    <property type="entry name" value="N-terminal domain of ligase-like"/>
    <property type="match status" value="1"/>
</dbReference>
<dbReference type="PROSITE" id="PS50075">
    <property type="entry name" value="CARRIER"/>
    <property type="match status" value="1"/>
</dbReference>
<dbReference type="SUPFAM" id="SSF56801">
    <property type="entry name" value="Acetyl-CoA synthetase-like"/>
    <property type="match status" value="1"/>
</dbReference>
<evidence type="ECO:0000256" key="7">
    <source>
        <dbReference type="ARBA" id="ARBA00022598"/>
    </source>
</evidence>
<evidence type="ECO:0000313" key="11">
    <source>
        <dbReference type="EMBL" id="MFC6067332.1"/>
    </source>
</evidence>
<dbReference type="NCBIfam" id="TIGR01733">
    <property type="entry name" value="AA-adenyl-dom"/>
    <property type="match status" value="1"/>
</dbReference>
<keyword evidence="6" id="KW-0597">Phosphoprotein</keyword>
<dbReference type="InterPro" id="IPR006162">
    <property type="entry name" value="Ppantetheine_attach_site"/>
</dbReference>
<evidence type="ECO:0000313" key="12">
    <source>
        <dbReference type="Proteomes" id="UP001596139"/>
    </source>
</evidence>
<feature type="domain" description="Carrier" evidence="10">
    <location>
        <begin position="1029"/>
        <end position="1104"/>
    </location>
</feature>
<keyword evidence="5" id="KW-0596">Phosphopantetheine</keyword>
<dbReference type="InterPro" id="IPR010071">
    <property type="entry name" value="AA_adenyl_dom"/>
</dbReference>
<evidence type="ECO:0000256" key="4">
    <source>
        <dbReference type="ARBA" id="ARBA00016743"/>
    </source>
</evidence>
<accession>A0ABW1MXW0</accession>
<evidence type="ECO:0000256" key="9">
    <source>
        <dbReference type="SAM" id="MobiDB-lite"/>
    </source>
</evidence>
<dbReference type="Pfam" id="PF00550">
    <property type="entry name" value="PP-binding"/>
    <property type="match status" value="1"/>
</dbReference>
<dbReference type="InterPro" id="IPR020845">
    <property type="entry name" value="AMP-binding_CS"/>
</dbReference>
<name>A0ABW1MXW0_9ACTN</name>
<feature type="region of interest" description="Disordered" evidence="9">
    <location>
        <begin position="1011"/>
        <end position="1033"/>
    </location>
</feature>
<evidence type="ECO:0000256" key="8">
    <source>
        <dbReference type="ARBA" id="ARBA00033440"/>
    </source>
</evidence>
<dbReference type="InterPro" id="IPR045851">
    <property type="entry name" value="AMP-bd_C_sf"/>
</dbReference>
<dbReference type="Gene3D" id="1.10.1200.10">
    <property type="entry name" value="ACP-like"/>
    <property type="match status" value="1"/>
</dbReference>
<dbReference type="PANTHER" id="PTHR45527:SF10">
    <property type="entry name" value="PYOCHELIN SYNTHASE PCHF"/>
    <property type="match status" value="1"/>
</dbReference>
<proteinExistence type="inferred from homology"/>
<dbReference type="InterPro" id="IPR009081">
    <property type="entry name" value="PP-bd_ACP"/>
</dbReference>
<keyword evidence="7" id="KW-0436">Ligase</keyword>
<evidence type="ECO:0000256" key="6">
    <source>
        <dbReference type="ARBA" id="ARBA00022553"/>
    </source>
</evidence>
<comment type="caution">
    <text evidence="11">The sequence shown here is derived from an EMBL/GenBank/DDBJ whole genome shotgun (WGS) entry which is preliminary data.</text>
</comment>
<dbReference type="InterPro" id="IPR023213">
    <property type="entry name" value="CAT-like_dom_sf"/>
</dbReference>
<evidence type="ECO:0000259" key="10">
    <source>
        <dbReference type="PROSITE" id="PS50075"/>
    </source>
</evidence>
<dbReference type="EMBL" id="JBHSPX010000012">
    <property type="protein sequence ID" value="MFC6067332.1"/>
    <property type="molecule type" value="Genomic_DNA"/>
</dbReference>
<dbReference type="PRINTS" id="PR00154">
    <property type="entry name" value="AMPBINDING"/>
</dbReference>
<organism evidence="11 12">
    <name type="scientific">Streptomyces ochraceiscleroticus</name>
    <dbReference type="NCBI Taxonomy" id="47761"/>
    <lineage>
        <taxon>Bacteria</taxon>
        <taxon>Bacillati</taxon>
        <taxon>Actinomycetota</taxon>
        <taxon>Actinomycetes</taxon>
        <taxon>Kitasatosporales</taxon>
        <taxon>Streptomycetaceae</taxon>
        <taxon>Streptomyces</taxon>
    </lineage>
</organism>
<dbReference type="InterPro" id="IPR057737">
    <property type="entry name" value="Condensation_MtbB-like"/>
</dbReference>
<dbReference type="PROSITE" id="PS00012">
    <property type="entry name" value="PHOSPHOPANTETHEINE"/>
    <property type="match status" value="1"/>
</dbReference>
<dbReference type="InterPro" id="IPR001242">
    <property type="entry name" value="Condensation_dom"/>
</dbReference>
<dbReference type="PANTHER" id="PTHR45527">
    <property type="entry name" value="NONRIBOSOMAL PEPTIDE SYNTHETASE"/>
    <property type="match status" value="1"/>
</dbReference>
<dbReference type="InterPro" id="IPR036736">
    <property type="entry name" value="ACP-like_sf"/>
</dbReference>
<dbReference type="Gene3D" id="3.30.559.30">
    <property type="entry name" value="Nonribosomal peptide synthetase, condensation domain"/>
    <property type="match status" value="1"/>
</dbReference>
<dbReference type="Pfam" id="PF00668">
    <property type="entry name" value="Condensation"/>
    <property type="match status" value="1"/>
</dbReference>
<evidence type="ECO:0000256" key="2">
    <source>
        <dbReference type="ARBA" id="ARBA00005102"/>
    </source>
</evidence>
<dbReference type="SUPFAM" id="SSF52777">
    <property type="entry name" value="CoA-dependent acyltransferases"/>
    <property type="match status" value="2"/>
</dbReference>
<dbReference type="InterPro" id="IPR025110">
    <property type="entry name" value="AMP-bd_C"/>
</dbReference>
<dbReference type="Gene3D" id="3.30.559.10">
    <property type="entry name" value="Chloramphenicol acetyltransferase-like domain"/>
    <property type="match status" value="1"/>
</dbReference>
<dbReference type="InterPro" id="IPR020806">
    <property type="entry name" value="PKS_PP-bd"/>
</dbReference>
<reference evidence="12" key="1">
    <citation type="journal article" date="2019" name="Int. J. Syst. Evol. Microbiol.">
        <title>The Global Catalogue of Microorganisms (GCM) 10K type strain sequencing project: providing services to taxonomists for standard genome sequencing and annotation.</title>
        <authorList>
            <consortium name="The Broad Institute Genomics Platform"/>
            <consortium name="The Broad Institute Genome Sequencing Center for Infectious Disease"/>
            <person name="Wu L."/>
            <person name="Ma J."/>
        </authorList>
    </citation>
    <scope>NUCLEOTIDE SEQUENCE [LARGE SCALE GENOMIC DNA]</scope>
    <source>
        <strain evidence="12">CGMCC 1.15180</strain>
    </source>
</reference>
<dbReference type="Pfam" id="PF00501">
    <property type="entry name" value="AMP-binding"/>
    <property type="match status" value="1"/>
</dbReference>
<dbReference type="Proteomes" id="UP001596139">
    <property type="component" value="Unassembled WGS sequence"/>
</dbReference>
<dbReference type="RefSeq" id="WP_031057365.1">
    <property type="nucleotide sequence ID" value="NZ_JBHSPX010000012.1"/>
</dbReference>
<gene>
    <name evidence="11" type="ORF">ACFP4F_32970</name>
</gene>
<dbReference type="Pfam" id="PF13193">
    <property type="entry name" value="AMP-binding_C"/>
    <property type="match status" value="1"/>
</dbReference>
<evidence type="ECO:0000256" key="5">
    <source>
        <dbReference type="ARBA" id="ARBA00022450"/>
    </source>
</evidence>
<dbReference type="PROSITE" id="PS00455">
    <property type="entry name" value="AMP_BINDING"/>
    <property type="match status" value="1"/>
</dbReference>
<dbReference type="InterPro" id="IPR020459">
    <property type="entry name" value="AMP-binding"/>
</dbReference>
<keyword evidence="12" id="KW-1185">Reference proteome</keyword>
<comment type="pathway">
    <text evidence="2">Siderophore biosynthesis; mycobactin biosynthesis.</text>
</comment>
<dbReference type="InterPro" id="IPR042099">
    <property type="entry name" value="ANL_N_sf"/>
</dbReference>
<dbReference type="SUPFAM" id="SSF47336">
    <property type="entry name" value="ACP-like"/>
    <property type="match status" value="1"/>
</dbReference>
<comment type="similarity">
    <text evidence="3">Belongs to the ATP-dependent AMP-binding enzyme family. MbtB subfamily.</text>
</comment>
<sequence>MNYRDVLREIDSRGLSVSLSGNDLRLQGGRERMDPDFIALVKSMKEELVAHLAEEERHGPGFPLTPLQRAYLLGRSGIFEIGDISSHVYHEFEGVWDVDRLESALEAVVDAHSALRSRFVSDDRQVTEFRQHRPRISRLDLRGESPGEQERIRAALREERSHRVLAADQVPLIAADVTVLADDRMVLHVSHDGLVMDGISMFLFFRAWWREYRDGTDDGAPAELPYEEYVAALQAGRERAPARRSREYWLARVDDLAPHPDLPLATSPSALTTTRFSQRQVRLDERAWTALKERAAFAGLTPSALLLAAYAETLSVWGAGPRFTLTTTVANRPPIHPRVFEAIGNFSDTILVEAEVDRSRTFEERARALQARLRSDLDHRHFSGSEVMQELARRRGGVTGARMPFTFNSAIGHVNGEVDGSALELFGPEVFSVSQTPQVWLNAFAMEQHGGLVVQLDGIDELFPEGLLDDVAQGYGTLLDTLADEAAWQRHTFDLLPAAQRERRRAANDTAVPLPEELLGDAFAAQAERTPDAPAILTSDTEISYGELLRRAAAAAQWLRERGVGRDELVGLVMCRGPEQIIGILATVLAGAAYLPVDGALPAERQSYMLRDGKVRQVLTNLDWQDPSGERDVLRLDVTGPQTTATELPARLPGSSPDDLAYVLYTSGTTGAPKGVMVSHRNVANVVADCHKRFAITPDDRFFAISAFNFDLSVWDVFGALSAGAALVMPDRDRAVDPAHWLDLCRSAGVTVWNSVPAIVSMLHDQAVADEVVPPALRLVMMSGDRVPPALPAALRKLEPGLDVVSLGGPTETTIWNILHRVGPEEDGSRSIPYGRPNANNRAYVLDRDGLDAPDWVTGEICAAGTGLARGYWGDEERTAERFGYDPRRNERLYRTGDLGRYLPDGTIAILGRSDFQIKVNGYRIEAGEVETRLVALDSVAKAVVASRPGARGDRLVAHLVPSGDARPTEAELREALRRDLPDYMVPTAIMWHTDLPLTRNGKVDRNKLAETATEETAPAAQAPRGGGEPTTDTEKALVEIWSTVLRGARVGVHDSLRALGGDSIAAARILTAVRKRFGVTIPLDVMADLDTVAAMAAALAPEEEQAR</sequence>
<comment type="cofactor">
    <cofactor evidence="1">
        <name>pantetheine 4'-phosphate</name>
        <dbReference type="ChEBI" id="CHEBI:47942"/>
    </cofactor>
</comment>
<dbReference type="InterPro" id="IPR000873">
    <property type="entry name" value="AMP-dep_synth/lig_dom"/>
</dbReference>
<dbReference type="SMART" id="SM00823">
    <property type="entry name" value="PKS_PP"/>
    <property type="match status" value="1"/>
</dbReference>
<protein>
    <recommendedName>
        <fullName evidence="4">Phenyloxazoline synthase MbtB</fullName>
    </recommendedName>
    <alternativeName>
        <fullName evidence="8">Mycobactin synthetase protein B</fullName>
    </alternativeName>
</protein>
<dbReference type="CDD" id="cd19535">
    <property type="entry name" value="Cyc_NRPS"/>
    <property type="match status" value="1"/>
</dbReference>